<organism evidence="2 3">
    <name type="scientific">Planobispora longispora</name>
    <dbReference type="NCBI Taxonomy" id="28887"/>
    <lineage>
        <taxon>Bacteria</taxon>
        <taxon>Bacillati</taxon>
        <taxon>Actinomycetota</taxon>
        <taxon>Actinomycetes</taxon>
        <taxon>Streptosporangiales</taxon>
        <taxon>Streptosporangiaceae</taxon>
        <taxon>Planobispora</taxon>
    </lineage>
</organism>
<gene>
    <name evidence="2" type="ORF">Plo01_42150</name>
</gene>
<dbReference type="EMBL" id="BOOH01000035">
    <property type="protein sequence ID" value="GIH77786.1"/>
    <property type="molecule type" value="Genomic_DNA"/>
</dbReference>
<feature type="compositionally biased region" description="Gly residues" evidence="1">
    <location>
        <begin position="35"/>
        <end position="45"/>
    </location>
</feature>
<evidence type="ECO:0000313" key="2">
    <source>
        <dbReference type="EMBL" id="GIH77786.1"/>
    </source>
</evidence>
<dbReference type="Proteomes" id="UP000616724">
    <property type="component" value="Unassembled WGS sequence"/>
</dbReference>
<protein>
    <submittedName>
        <fullName evidence="2">Uncharacterized protein</fullName>
    </submittedName>
</protein>
<comment type="caution">
    <text evidence="2">The sequence shown here is derived from an EMBL/GenBank/DDBJ whole genome shotgun (WGS) entry which is preliminary data.</text>
</comment>
<accession>A0A8J3RJT3</accession>
<keyword evidence="3" id="KW-1185">Reference proteome</keyword>
<dbReference type="AlphaFoldDB" id="A0A8J3RJT3"/>
<feature type="compositionally biased region" description="Basic and acidic residues" evidence="1">
    <location>
        <begin position="15"/>
        <end position="34"/>
    </location>
</feature>
<proteinExistence type="predicted"/>
<evidence type="ECO:0000313" key="3">
    <source>
        <dbReference type="Proteomes" id="UP000616724"/>
    </source>
</evidence>
<name>A0A8J3RJT3_9ACTN</name>
<feature type="compositionally biased region" description="Low complexity" evidence="1">
    <location>
        <begin position="46"/>
        <end position="66"/>
    </location>
</feature>
<feature type="region of interest" description="Disordered" evidence="1">
    <location>
        <begin position="1"/>
        <end position="66"/>
    </location>
</feature>
<evidence type="ECO:0000256" key="1">
    <source>
        <dbReference type="SAM" id="MobiDB-lite"/>
    </source>
</evidence>
<reference evidence="2 3" key="1">
    <citation type="submission" date="2021-01" db="EMBL/GenBank/DDBJ databases">
        <title>Whole genome shotgun sequence of Planobispora longispora NBRC 13918.</title>
        <authorList>
            <person name="Komaki H."/>
            <person name="Tamura T."/>
        </authorList>
    </citation>
    <scope>NUCLEOTIDE SEQUENCE [LARGE SCALE GENOMIC DNA]</scope>
    <source>
        <strain evidence="2 3">NBRC 13918</strain>
    </source>
</reference>
<sequence length="66" mass="7049">MGRRRVRWPGSAAATRERDEARRFRKSSHMDRSKGGSGGLAGRRGSGSPYFPAASAATAPNSSAER</sequence>